<comment type="similarity">
    <text evidence="2">Belongs to the V-ATPase 116 kDa subunit family.</text>
</comment>
<evidence type="ECO:0000256" key="2">
    <source>
        <dbReference type="ARBA" id="ARBA00009904"/>
    </source>
</evidence>
<dbReference type="GO" id="GO:0033179">
    <property type="term" value="C:proton-transporting V-type ATPase, V0 domain"/>
    <property type="evidence" value="ECO:0007669"/>
    <property type="project" value="InterPro"/>
</dbReference>
<evidence type="ECO:0000256" key="4">
    <source>
        <dbReference type="ARBA" id="ARBA00022692"/>
    </source>
</evidence>
<evidence type="ECO:0008006" key="10">
    <source>
        <dbReference type="Google" id="ProtNLM"/>
    </source>
</evidence>
<dbReference type="GO" id="GO:0046961">
    <property type="term" value="F:proton-transporting ATPase activity, rotational mechanism"/>
    <property type="evidence" value="ECO:0007669"/>
    <property type="project" value="InterPro"/>
</dbReference>
<dbReference type="PANTHER" id="PTHR11629">
    <property type="entry name" value="VACUOLAR PROTON ATPASES"/>
    <property type="match status" value="1"/>
</dbReference>
<comment type="caution">
    <text evidence="9">The sequence shown here is derived from an EMBL/GenBank/DDBJ whole genome shotgun (WGS) entry which is preliminary data.</text>
</comment>
<accession>X1VTG1</accession>
<organism evidence="9">
    <name type="scientific">marine sediment metagenome</name>
    <dbReference type="NCBI Taxonomy" id="412755"/>
    <lineage>
        <taxon>unclassified sequences</taxon>
        <taxon>metagenomes</taxon>
        <taxon>ecological metagenomes</taxon>
    </lineage>
</organism>
<dbReference type="Pfam" id="PF01496">
    <property type="entry name" value="V_ATPase_I"/>
    <property type="match status" value="1"/>
</dbReference>
<gene>
    <name evidence="9" type="ORF">S12H4_59295</name>
</gene>
<dbReference type="GO" id="GO:0007035">
    <property type="term" value="P:vacuolar acidification"/>
    <property type="evidence" value="ECO:0007669"/>
    <property type="project" value="TreeGrafter"/>
</dbReference>
<dbReference type="InterPro" id="IPR002490">
    <property type="entry name" value="V-ATPase_116kDa_su"/>
</dbReference>
<dbReference type="AlphaFoldDB" id="X1VTG1"/>
<keyword evidence="5 8" id="KW-1133">Transmembrane helix</keyword>
<feature type="non-terminal residue" evidence="9">
    <location>
        <position position="1"/>
    </location>
</feature>
<keyword evidence="7 8" id="KW-0472">Membrane</keyword>
<dbReference type="GO" id="GO:0016471">
    <property type="term" value="C:vacuolar proton-transporting V-type ATPase complex"/>
    <property type="evidence" value="ECO:0007669"/>
    <property type="project" value="TreeGrafter"/>
</dbReference>
<protein>
    <recommendedName>
        <fullName evidence="10">V-type ATP synthase subunit I</fullName>
    </recommendedName>
</protein>
<evidence type="ECO:0000313" key="9">
    <source>
        <dbReference type="EMBL" id="GAJ24252.1"/>
    </source>
</evidence>
<reference evidence="9" key="1">
    <citation type="journal article" date="2014" name="Front. Microbiol.">
        <title>High frequency of phylogenetically diverse reductive dehalogenase-homologous genes in deep subseafloor sedimentary metagenomes.</title>
        <authorList>
            <person name="Kawai M."/>
            <person name="Futagami T."/>
            <person name="Toyoda A."/>
            <person name="Takaki Y."/>
            <person name="Nishi S."/>
            <person name="Hori S."/>
            <person name="Arai W."/>
            <person name="Tsubouchi T."/>
            <person name="Morono Y."/>
            <person name="Uchiyama I."/>
            <person name="Ito T."/>
            <person name="Fujiyama A."/>
            <person name="Inagaki F."/>
            <person name="Takami H."/>
        </authorList>
    </citation>
    <scope>NUCLEOTIDE SEQUENCE</scope>
    <source>
        <strain evidence="9">Expedition CK06-06</strain>
    </source>
</reference>
<keyword evidence="4 8" id="KW-0812">Transmembrane</keyword>
<proteinExistence type="inferred from homology"/>
<evidence type="ECO:0000256" key="8">
    <source>
        <dbReference type="SAM" id="Phobius"/>
    </source>
</evidence>
<evidence type="ECO:0000256" key="7">
    <source>
        <dbReference type="ARBA" id="ARBA00023136"/>
    </source>
</evidence>
<evidence type="ECO:0000256" key="5">
    <source>
        <dbReference type="ARBA" id="ARBA00022989"/>
    </source>
</evidence>
<keyword evidence="6" id="KW-0406">Ion transport</keyword>
<evidence type="ECO:0000256" key="1">
    <source>
        <dbReference type="ARBA" id="ARBA00004141"/>
    </source>
</evidence>
<comment type="subcellular location">
    <subcellularLocation>
        <location evidence="1">Membrane</location>
        <topology evidence="1">Multi-pass membrane protein</topology>
    </subcellularLocation>
</comment>
<dbReference type="PANTHER" id="PTHR11629:SF63">
    <property type="entry name" value="V-TYPE PROTON ATPASE SUBUNIT A"/>
    <property type="match status" value="1"/>
</dbReference>
<feature type="transmembrane region" description="Helical" evidence="8">
    <location>
        <begin position="13"/>
        <end position="33"/>
    </location>
</feature>
<name>X1VTG1_9ZZZZ</name>
<evidence type="ECO:0000256" key="3">
    <source>
        <dbReference type="ARBA" id="ARBA00022448"/>
    </source>
</evidence>
<sequence length="108" mass="12136">WYGVVTGNALADILSYLRLFALGLTTGLLASAINEIFSLISEIPYVGFLLVIVLFVPAHLFNIAMNAFGGYVHTSRLQYLEFFMKFFQGGGEVFKPFAEERRYTVVRS</sequence>
<evidence type="ECO:0000256" key="6">
    <source>
        <dbReference type="ARBA" id="ARBA00023065"/>
    </source>
</evidence>
<feature type="transmembrane region" description="Helical" evidence="8">
    <location>
        <begin position="45"/>
        <end position="65"/>
    </location>
</feature>
<dbReference type="EMBL" id="BARW01038705">
    <property type="protein sequence ID" value="GAJ24252.1"/>
    <property type="molecule type" value="Genomic_DNA"/>
</dbReference>
<keyword evidence="3" id="KW-0813">Transport</keyword>
<dbReference type="GO" id="GO:0051117">
    <property type="term" value="F:ATPase binding"/>
    <property type="evidence" value="ECO:0007669"/>
    <property type="project" value="TreeGrafter"/>
</dbReference>